<dbReference type="Proteomes" id="UP001218412">
    <property type="component" value="Chromosome"/>
</dbReference>
<dbReference type="InterPro" id="IPR001854">
    <property type="entry name" value="Ribosomal_uL29"/>
</dbReference>
<dbReference type="InterPro" id="IPR050063">
    <property type="entry name" value="Ribosomal_protein_uL29"/>
</dbReference>
<dbReference type="InterPro" id="IPR018254">
    <property type="entry name" value="Ribosomal_uL29_CS"/>
</dbReference>
<dbReference type="InterPro" id="IPR036049">
    <property type="entry name" value="Ribosomal_uL29_sf"/>
</dbReference>
<organism evidence="6 7">
    <name type="scientific">Paracoccus stylophorae</name>
    <dbReference type="NCBI Taxonomy" id="659350"/>
    <lineage>
        <taxon>Bacteria</taxon>
        <taxon>Pseudomonadati</taxon>
        <taxon>Pseudomonadota</taxon>
        <taxon>Alphaproteobacteria</taxon>
        <taxon>Rhodobacterales</taxon>
        <taxon>Paracoccaceae</taxon>
        <taxon>Paracoccus</taxon>
    </lineage>
</organism>
<keyword evidence="3 5" id="KW-0687">Ribonucleoprotein</keyword>
<dbReference type="PANTHER" id="PTHR10916">
    <property type="entry name" value="60S RIBOSOMAL PROTEIN L35/50S RIBOSOMAL PROTEIN L29"/>
    <property type="match status" value="1"/>
</dbReference>
<keyword evidence="7" id="KW-1185">Reference proteome</keyword>
<keyword evidence="2 5" id="KW-0689">Ribosomal protein</keyword>
<dbReference type="RefSeq" id="WP_272858436.1">
    <property type="nucleotide sequence ID" value="NZ_CP067134.1"/>
</dbReference>
<dbReference type="EMBL" id="CP067134">
    <property type="protein sequence ID" value="WCR10377.1"/>
    <property type="molecule type" value="Genomic_DNA"/>
</dbReference>
<name>A0ABY7SVF9_9RHOB</name>
<evidence type="ECO:0000313" key="6">
    <source>
        <dbReference type="EMBL" id="WCR10377.1"/>
    </source>
</evidence>
<dbReference type="GO" id="GO:0005840">
    <property type="term" value="C:ribosome"/>
    <property type="evidence" value="ECO:0007669"/>
    <property type="project" value="UniProtKB-KW"/>
</dbReference>
<reference evidence="6 7" key="1">
    <citation type="submission" date="2021-01" db="EMBL/GenBank/DDBJ databases">
        <title>Biogeographic distribution of Paracoccus.</title>
        <authorList>
            <person name="Hollensteiner J."/>
            <person name="Leineberger J."/>
            <person name="Brinkhoff T."/>
            <person name="Daniel R."/>
        </authorList>
    </citation>
    <scope>NUCLEOTIDE SEQUENCE [LARGE SCALE GENOMIC DNA]</scope>
    <source>
        <strain evidence="6 7">LMG25392</strain>
    </source>
</reference>
<proteinExistence type="inferred from homology"/>
<evidence type="ECO:0000256" key="3">
    <source>
        <dbReference type="ARBA" id="ARBA00023274"/>
    </source>
</evidence>
<evidence type="ECO:0000313" key="7">
    <source>
        <dbReference type="Proteomes" id="UP001218412"/>
    </source>
</evidence>
<evidence type="ECO:0000256" key="5">
    <source>
        <dbReference type="HAMAP-Rule" id="MF_00374"/>
    </source>
</evidence>
<dbReference type="PROSITE" id="PS00579">
    <property type="entry name" value="RIBOSOMAL_L29"/>
    <property type="match status" value="1"/>
</dbReference>
<dbReference type="Gene3D" id="1.10.287.310">
    <property type="match status" value="1"/>
</dbReference>
<sequence length="68" mass="7629">MDAQELKSKTPDQLKEQLVSLKKEAFNLRFQQATGQLENTARMRAVRRDVARVKTVLNQKAADAAASN</sequence>
<dbReference type="HAMAP" id="MF_00374">
    <property type="entry name" value="Ribosomal_uL29"/>
    <property type="match status" value="1"/>
</dbReference>
<evidence type="ECO:0000256" key="2">
    <source>
        <dbReference type="ARBA" id="ARBA00022980"/>
    </source>
</evidence>
<dbReference type="Pfam" id="PF00831">
    <property type="entry name" value="Ribosomal_L29"/>
    <property type="match status" value="1"/>
</dbReference>
<dbReference type="PANTHER" id="PTHR10916:SF0">
    <property type="entry name" value="LARGE RIBOSOMAL SUBUNIT PROTEIN UL29C"/>
    <property type="match status" value="1"/>
</dbReference>
<dbReference type="SUPFAM" id="SSF46561">
    <property type="entry name" value="Ribosomal protein L29 (L29p)"/>
    <property type="match status" value="1"/>
</dbReference>
<gene>
    <name evidence="5 6" type="primary">rpmC</name>
    <name evidence="6" type="ORF">JHW45_15140</name>
</gene>
<dbReference type="CDD" id="cd00427">
    <property type="entry name" value="Ribosomal_L29_HIP"/>
    <property type="match status" value="1"/>
</dbReference>
<evidence type="ECO:0000256" key="1">
    <source>
        <dbReference type="ARBA" id="ARBA00009254"/>
    </source>
</evidence>
<accession>A0ABY7SVF9</accession>
<dbReference type="NCBIfam" id="TIGR00012">
    <property type="entry name" value="L29"/>
    <property type="match status" value="1"/>
</dbReference>
<evidence type="ECO:0000256" key="4">
    <source>
        <dbReference type="ARBA" id="ARBA00035204"/>
    </source>
</evidence>
<protein>
    <recommendedName>
        <fullName evidence="4 5">Large ribosomal subunit protein uL29</fullName>
    </recommendedName>
</protein>
<comment type="similarity">
    <text evidence="1 5">Belongs to the universal ribosomal protein uL29 family.</text>
</comment>